<gene>
    <name evidence="1" type="ORF">JOE69_001176</name>
    <name evidence="2" type="ORF">JOE69_002815</name>
</gene>
<accession>A0ABU1J947</accession>
<sequence length="60" mass="6644">MFTNATAAEYVISAIENGDASREDFNVEAIASDLHDIAGCWNVAEVDADEFWTVVERHAR</sequence>
<dbReference type="EMBL" id="JAVDQF010000001">
    <property type="protein sequence ID" value="MDR6268938.1"/>
    <property type="molecule type" value="Genomic_DNA"/>
</dbReference>
<protein>
    <submittedName>
        <fullName evidence="1">Uncharacterized protein</fullName>
    </submittedName>
</protein>
<dbReference type="Proteomes" id="UP001185069">
    <property type="component" value="Unassembled WGS sequence"/>
</dbReference>
<proteinExistence type="predicted"/>
<reference evidence="1 3" key="1">
    <citation type="submission" date="2023-07" db="EMBL/GenBank/DDBJ databases">
        <title>Sequencing the genomes of 1000 actinobacteria strains.</title>
        <authorList>
            <person name="Klenk H.-P."/>
        </authorList>
    </citation>
    <scope>NUCLEOTIDE SEQUENCE [LARGE SCALE GENOMIC DNA]</scope>
    <source>
        <strain evidence="1 3">DSM 14555</strain>
    </source>
</reference>
<keyword evidence="3" id="KW-1185">Reference proteome</keyword>
<evidence type="ECO:0000313" key="3">
    <source>
        <dbReference type="Proteomes" id="UP001185069"/>
    </source>
</evidence>
<dbReference type="RefSeq" id="WP_309796888.1">
    <property type="nucleotide sequence ID" value="NZ_BAAAHY010000011.1"/>
</dbReference>
<comment type="caution">
    <text evidence="1">The sequence shown here is derived from an EMBL/GenBank/DDBJ whole genome shotgun (WGS) entry which is preliminary data.</text>
</comment>
<organism evidence="1 3">
    <name type="scientific">Arthrobacter russicus</name>
    <dbReference type="NCBI Taxonomy" id="172040"/>
    <lineage>
        <taxon>Bacteria</taxon>
        <taxon>Bacillati</taxon>
        <taxon>Actinomycetota</taxon>
        <taxon>Actinomycetes</taxon>
        <taxon>Micrococcales</taxon>
        <taxon>Micrococcaceae</taxon>
        <taxon>Arthrobacter</taxon>
    </lineage>
</organism>
<evidence type="ECO:0000313" key="2">
    <source>
        <dbReference type="EMBL" id="MDR6270577.1"/>
    </source>
</evidence>
<dbReference type="EMBL" id="JAVDQF010000001">
    <property type="protein sequence ID" value="MDR6270577.1"/>
    <property type="molecule type" value="Genomic_DNA"/>
</dbReference>
<name>A0ABU1J947_9MICC</name>
<evidence type="ECO:0000313" key="1">
    <source>
        <dbReference type="EMBL" id="MDR6268938.1"/>
    </source>
</evidence>